<dbReference type="RefSeq" id="WP_137253601.1">
    <property type="nucleotide sequence ID" value="NZ_JBHSPQ010000001.1"/>
</dbReference>
<proteinExistence type="predicted"/>
<protein>
    <submittedName>
        <fullName evidence="3">Uncharacterized protein</fullName>
    </submittedName>
</protein>
<keyword evidence="2" id="KW-0472">Membrane</keyword>
<feature type="compositionally biased region" description="Basic residues" evidence="1">
    <location>
        <begin position="1"/>
        <end position="22"/>
    </location>
</feature>
<accession>A0A4U3M4T2</accession>
<evidence type="ECO:0000313" key="4">
    <source>
        <dbReference type="Proteomes" id="UP000305836"/>
    </source>
</evidence>
<feature type="transmembrane region" description="Helical" evidence="2">
    <location>
        <begin position="40"/>
        <end position="59"/>
    </location>
</feature>
<dbReference type="OrthoDB" id="3830777at2"/>
<dbReference type="Proteomes" id="UP000305836">
    <property type="component" value="Unassembled WGS sequence"/>
</dbReference>
<dbReference type="AlphaFoldDB" id="A0A4U3M4T2"/>
<feature type="region of interest" description="Disordered" evidence="1">
    <location>
        <begin position="1"/>
        <end position="38"/>
    </location>
</feature>
<organism evidence="3 4">
    <name type="scientific">Kribbella jiaozuonensis</name>
    <dbReference type="NCBI Taxonomy" id="2575441"/>
    <lineage>
        <taxon>Bacteria</taxon>
        <taxon>Bacillati</taxon>
        <taxon>Actinomycetota</taxon>
        <taxon>Actinomycetes</taxon>
        <taxon>Propionibacteriales</taxon>
        <taxon>Kribbellaceae</taxon>
        <taxon>Kribbella</taxon>
    </lineage>
</organism>
<feature type="compositionally biased region" description="Low complexity" evidence="1">
    <location>
        <begin position="75"/>
        <end position="120"/>
    </location>
</feature>
<name>A0A4U3M4T2_9ACTN</name>
<evidence type="ECO:0000256" key="1">
    <source>
        <dbReference type="SAM" id="MobiDB-lite"/>
    </source>
</evidence>
<comment type="caution">
    <text evidence="3">The sequence shown here is derived from an EMBL/GenBank/DDBJ whole genome shotgun (WGS) entry which is preliminary data.</text>
</comment>
<sequence length="234" mass="23800">MTRVDHRKPPARVARKQQKTAARRSTPAAGPRKAQRSHSAIGAGVVAAAAMVAVFGFILTRGTSDDPPADGLRMGSGTDSGAAAPAAPTAGASGSATKADRQPPASSAAPKAKAQKTTPQVNTGPVSPKFKRGQWIVVIDKYPTDVGMPADETAKNTAAALTRAGIPAKAMLVNGQYPGLTNSSSMTPVINTWVVYLGPGSSSAQVLNLCLDPRTQAAYPSPACPTYEPAASAG</sequence>
<evidence type="ECO:0000313" key="3">
    <source>
        <dbReference type="EMBL" id="TKK82914.1"/>
    </source>
</evidence>
<reference evidence="3 4" key="1">
    <citation type="submission" date="2019-04" db="EMBL/GenBank/DDBJ databases">
        <title>Kribbella sp. NEAU-THZ 27 nov., a novel actinomycete isolated from soil.</title>
        <authorList>
            <person name="Duan L."/>
        </authorList>
    </citation>
    <scope>NUCLEOTIDE SEQUENCE [LARGE SCALE GENOMIC DNA]</scope>
    <source>
        <strain evidence="4">NEAU-THZ27</strain>
    </source>
</reference>
<keyword evidence="2" id="KW-1133">Transmembrane helix</keyword>
<gene>
    <name evidence="3" type="ORF">FDA38_09245</name>
</gene>
<keyword evidence="2" id="KW-0812">Transmembrane</keyword>
<dbReference type="EMBL" id="SZPZ01000001">
    <property type="protein sequence ID" value="TKK82914.1"/>
    <property type="molecule type" value="Genomic_DNA"/>
</dbReference>
<feature type="region of interest" description="Disordered" evidence="1">
    <location>
        <begin position="63"/>
        <end position="127"/>
    </location>
</feature>
<evidence type="ECO:0000256" key="2">
    <source>
        <dbReference type="SAM" id="Phobius"/>
    </source>
</evidence>
<keyword evidence="4" id="KW-1185">Reference proteome</keyword>